<keyword evidence="1" id="KW-0812">Transmembrane</keyword>
<organism evidence="2 3">
    <name type="scientific">Candidatus Nephthysia bennettiae</name>
    <dbReference type="NCBI Taxonomy" id="3127016"/>
    <lineage>
        <taxon>Bacteria</taxon>
        <taxon>Bacillati</taxon>
        <taxon>Candidatus Dormiibacterota</taxon>
        <taxon>Candidatus Dormibacteria</taxon>
        <taxon>Candidatus Dormibacterales</taxon>
        <taxon>Candidatus Dormibacteraceae</taxon>
        <taxon>Candidatus Nephthysia</taxon>
    </lineage>
</organism>
<keyword evidence="3" id="KW-1185">Reference proteome</keyword>
<dbReference type="EMBL" id="JAEKNR010000188">
    <property type="protein sequence ID" value="MBJ7600112.1"/>
    <property type="molecule type" value="Genomic_DNA"/>
</dbReference>
<keyword evidence="1" id="KW-0472">Membrane</keyword>
<dbReference type="RefSeq" id="WP_338203812.1">
    <property type="nucleotide sequence ID" value="NZ_JAEKNR010000188.1"/>
</dbReference>
<feature type="transmembrane region" description="Helical" evidence="1">
    <location>
        <begin position="20"/>
        <end position="36"/>
    </location>
</feature>
<reference evidence="2" key="1">
    <citation type="submission" date="2020-10" db="EMBL/GenBank/DDBJ databases">
        <title>Ca. Dormibacterota MAGs.</title>
        <authorList>
            <person name="Montgomery K."/>
        </authorList>
    </citation>
    <scope>NUCLEOTIDE SEQUENCE [LARGE SCALE GENOMIC DNA]</scope>
    <source>
        <strain evidence="2">SC8812_S17_10</strain>
    </source>
</reference>
<feature type="transmembrane region" description="Helical" evidence="1">
    <location>
        <begin position="485"/>
        <end position="503"/>
    </location>
</feature>
<keyword evidence="1" id="KW-1133">Transmembrane helix</keyword>
<feature type="transmembrane region" description="Helical" evidence="1">
    <location>
        <begin position="317"/>
        <end position="335"/>
    </location>
</feature>
<dbReference type="Proteomes" id="UP000612893">
    <property type="component" value="Unassembled WGS sequence"/>
</dbReference>
<feature type="transmembrane region" description="Helical" evidence="1">
    <location>
        <begin position="386"/>
        <end position="407"/>
    </location>
</feature>
<feature type="transmembrane region" description="Helical" evidence="1">
    <location>
        <begin position="136"/>
        <end position="154"/>
    </location>
</feature>
<comment type="caution">
    <text evidence="2">The sequence shown here is derived from an EMBL/GenBank/DDBJ whole genome shotgun (WGS) entry which is preliminary data.</text>
</comment>
<feature type="transmembrane region" description="Helical" evidence="1">
    <location>
        <begin position="427"/>
        <end position="447"/>
    </location>
</feature>
<feature type="transmembrane region" description="Helical" evidence="1">
    <location>
        <begin position="227"/>
        <end position="250"/>
    </location>
</feature>
<feature type="transmembrane region" description="Helical" evidence="1">
    <location>
        <begin position="515"/>
        <end position="534"/>
    </location>
</feature>
<gene>
    <name evidence="2" type="ORF">JF922_18810</name>
</gene>
<evidence type="ECO:0000256" key="1">
    <source>
        <dbReference type="SAM" id="Phobius"/>
    </source>
</evidence>
<sequence>MDSDLVLTHRSALSTGRSRAVGAVLVVLLLLLVAILSGWPGLFLATCALVGFGLSHLSALPLTLEERLAFGTVIGALSVSLLDLLLALFFGLTAATVLAGLAALAAAALAALWAHRRTLGRDLQEAAARWSRREPWPLWVLLAVCWPFTLKLLSQAYETTDQGLVAGNPGVYADWAAHLTYAGSFAYGSNFPPQFPIEPGHPLRYPFLIDFLAAGMVPLGSSLTSSLVLSSGLLGLAFPAVMYLAGLRLLGSRGGAALAVLIFVLSGGLGFVFFGADLLRSGPSVLVHLPRLYTQDVSNNYQWLNPVLAWMLPQRSVLFGFGLALLTLALLWMALHQLERPGWAPFVFAGVIAGLTPLAHLHAYGTVVALAVFWTLFTPRRQWAGFFVPALVLGLPMVLWLLTGGAAHARLQPWWLADTGGHHDGPIWFWLKNTGLLIPLMVLAFVWRGLLPPGLGLHLAPIWLWFLVPNFVVFQPWDWDNTKFFAYWALIGALPVGALLARLMAGGLRPRAPSVMLGALLAVALMLAGALDLARTLDRSVSSAVFTDAGGIQVADWVRTHTAPRAVFLAAPEHNQPVPTLGGRAVVAGYPGWLWTYGLNDWAQRTQNVDLMLAGQPGTPALIRAYGVDYVVLGPQEVNGHRASRAYWDANAKLEYSSAGYAVYQVP</sequence>
<protein>
    <recommendedName>
        <fullName evidence="4">Glycosyltransferase RgtA/B/C/D-like domain-containing protein</fullName>
    </recommendedName>
</protein>
<proteinExistence type="predicted"/>
<name>A0A934NF00_9BACT</name>
<feature type="transmembrane region" description="Helical" evidence="1">
    <location>
        <begin position="256"/>
        <end position="276"/>
    </location>
</feature>
<feature type="transmembrane region" description="Helical" evidence="1">
    <location>
        <begin position="347"/>
        <end position="374"/>
    </location>
</feature>
<feature type="transmembrane region" description="Helical" evidence="1">
    <location>
        <begin position="454"/>
        <end position="473"/>
    </location>
</feature>
<dbReference type="AlphaFoldDB" id="A0A934NF00"/>
<feature type="transmembrane region" description="Helical" evidence="1">
    <location>
        <begin position="96"/>
        <end position="115"/>
    </location>
</feature>
<evidence type="ECO:0008006" key="4">
    <source>
        <dbReference type="Google" id="ProtNLM"/>
    </source>
</evidence>
<evidence type="ECO:0000313" key="3">
    <source>
        <dbReference type="Proteomes" id="UP000612893"/>
    </source>
</evidence>
<evidence type="ECO:0000313" key="2">
    <source>
        <dbReference type="EMBL" id="MBJ7600112.1"/>
    </source>
</evidence>
<accession>A0A934NF00</accession>